<name>A0ABP7P3C5_9ACTN</name>
<comment type="caution">
    <text evidence="2">The sequence shown here is derived from an EMBL/GenBank/DDBJ whole genome shotgun (WGS) entry which is preliminary data.</text>
</comment>
<evidence type="ECO:0000313" key="2">
    <source>
        <dbReference type="EMBL" id="GAA3958914.1"/>
    </source>
</evidence>
<protein>
    <submittedName>
        <fullName evidence="2">Uncharacterized protein</fullName>
    </submittedName>
</protein>
<dbReference type="EMBL" id="BAABCQ010000012">
    <property type="protein sequence ID" value="GAA3958914.1"/>
    <property type="molecule type" value="Genomic_DNA"/>
</dbReference>
<evidence type="ECO:0000313" key="3">
    <source>
        <dbReference type="Proteomes" id="UP001500034"/>
    </source>
</evidence>
<accession>A0ABP7P3C5</accession>
<dbReference type="RefSeq" id="WP_345589505.1">
    <property type="nucleotide sequence ID" value="NZ_BAABCQ010000012.1"/>
</dbReference>
<feature type="region of interest" description="Disordered" evidence="1">
    <location>
        <begin position="237"/>
        <end position="265"/>
    </location>
</feature>
<feature type="region of interest" description="Disordered" evidence="1">
    <location>
        <begin position="146"/>
        <end position="171"/>
    </location>
</feature>
<feature type="region of interest" description="Disordered" evidence="1">
    <location>
        <begin position="508"/>
        <end position="552"/>
    </location>
</feature>
<sequence>MSVGAAFPTLDLVAPGVAFPAQAPPVDLYAVPEAGAAQVADAAAQASTHVGDAATQVSDAVSHGLQEAGQAALEALGTLSGVLLAGRAAMLTTRVLASAAVRAAEEQRCLERQEALSATAAEQWEAAAYAVVRANARRTALLARHARAKDPGGGGQGPPRPDLPPPLDPVGRPLGALRADLVCFEEAVRRAEAAQTDWEVGRLTDVMDEAGDAEEADEADDTWRRLIRERREAILSRHLTSRAPGAEQAGQAPVEPPRATADTERDTAAVRRLGADILAALDPQAAPETVELAAASVGRAARHAAENPTRARRHLGEARKFVQDANRRARARRAEEEWAAAQLDFLTRRAPEDTEPLPEAPDAERPLRRLLADGVPLTSEERRLVETGVTERLTHLEALYVRAQLTEVMTELAARYGGPADATCPEGQELRLDWTPEGWGPDHWLRAALVRGTLRIATMYRGGPGERRPEDRAVDDERCAEARHRIDEFAVVARELGLDMDVRIEQTEGARPGLHGEDAFDMDGALGKGTRRRTPDDGGTARKQRTVGDRTR</sequence>
<evidence type="ECO:0000256" key="1">
    <source>
        <dbReference type="SAM" id="MobiDB-lite"/>
    </source>
</evidence>
<feature type="compositionally biased region" description="Basic and acidic residues" evidence="1">
    <location>
        <begin position="508"/>
        <end position="518"/>
    </location>
</feature>
<organism evidence="2 3">
    <name type="scientific">Streptomyces marokkonensis</name>
    <dbReference type="NCBI Taxonomy" id="324855"/>
    <lineage>
        <taxon>Bacteria</taxon>
        <taxon>Bacillati</taxon>
        <taxon>Actinomycetota</taxon>
        <taxon>Actinomycetes</taxon>
        <taxon>Kitasatosporales</taxon>
        <taxon>Streptomycetaceae</taxon>
        <taxon>Streptomyces</taxon>
    </lineage>
</organism>
<proteinExistence type="predicted"/>
<reference evidence="3" key="1">
    <citation type="journal article" date="2019" name="Int. J. Syst. Evol. Microbiol.">
        <title>The Global Catalogue of Microorganisms (GCM) 10K type strain sequencing project: providing services to taxonomists for standard genome sequencing and annotation.</title>
        <authorList>
            <consortium name="The Broad Institute Genomics Platform"/>
            <consortium name="The Broad Institute Genome Sequencing Center for Infectious Disease"/>
            <person name="Wu L."/>
            <person name="Ma J."/>
        </authorList>
    </citation>
    <scope>NUCLEOTIDE SEQUENCE [LARGE SCALE GENOMIC DNA]</scope>
    <source>
        <strain evidence="3">JCM 17027</strain>
    </source>
</reference>
<gene>
    <name evidence="2" type="ORF">GCM10022384_09730</name>
</gene>
<feature type="compositionally biased region" description="Pro residues" evidence="1">
    <location>
        <begin position="158"/>
        <end position="168"/>
    </location>
</feature>
<dbReference type="Proteomes" id="UP001500034">
    <property type="component" value="Unassembled WGS sequence"/>
</dbReference>
<keyword evidence="3" id="KW-1185">Reference proteome</keyword>
<feature type="compositionally biased region" description="Basic and acidic residues" evidence="1">
    <location>
        <begin position="533"/>
        <end position="552"/>
    </location>
</feature>